<reference evidence="2" key="1">
    <citation type="journal article" date="2017" name="Nat. Ecol. Evol.">
        <title>Genome expansion and lineage-specific genetic innovations in the forest pathogenic fungi Armillaria.</title>
        <authorList>
            <person name="Sipos G."/>
            <person name="Prasanna A.N."/>
            <person name="Walter M.C."/>
            <person name="O'Connor E."/>
            <person name="Balint B."/>
            <person name="Krizsan K."/>
            <person name="Kiss B."/>
            <person name="Hess J."/>
            <person name="Varga T."/>
            <person name="Slot J."/>
            <person name="Riley R."/>
            <person name="Boka B."/>
            <person name="Rigling D."/>
            <person name="Barry K."/>
            <person name="Lee J."/>
            <person name="Mihaltcheva S."/>
            <person name="LaButti K."/>
            <person name="Lipzen A."/>
            <person name="Waldron R."/>
            <person name="Moloney N.M."/>
            <person name="Sperisen C."/>
            <person name="Kredics L."/>
            <person name="Vagvoelgyi C."/>
            <person name="Patrignani A."/>
            <person name="Fitzpatrick D."/>
            <person name="Nagy I."/>
            <person name="Doyle S."/>
            <person name="Anderson J.B."/>
            <person name="Grigoriev I.V."/>
            <person name="Gueldener U."/>
            <person name="Muensterkoetter M."/>
            <person name="Nagy L.G."/>
        </authorList>
    </citation>
    <scope>NUCLEOTIDE SEQUENCE [LARGE SCALE GENOMIC DNA]</scope>
    <source>
        <strain evidence="2">28-4</strain>
    </source>
</reference>
<dbReference type="InterPro" id="IPR012337">
    <property type="entry name" value="RNaseH-like_sf"/>
</dbReference>
<dbReference type="AlphaFoldDB" id="A0A2H3BNL1"/>
<proteinExistence type="predicted"/>
<dbReference type="EMBL" id="KZ293445">
    <property type="protein sequence ID" value="PBK65453.1"/>
    <property type="molecule type" value="Genomic_DNA"/>
</dbReference>
<sequence length="168" mass="18963">MTAEQDNGLHEYELSRGEWEVVKDLCDVLQVLKDVMLYFSCSTPNLATVIPAMDHIDNVLATAALNDVQFSAPIHAALAIAKDTLNVYYDRTDESRVYRIAMILHPHHKLMYFREAGWPASWIDKAQDLVTNEFKNKYEGKALDVIEIDKAEGSSGENCTAKVRLAIF</sequence>
<evidence type="ECO:0000313" key="1">
    <source>
        <dbReference type="EMBL" id="PBK65453.1"/>
    </source>
</evidence>
<organism evidence="1 2">
    <name type="scientific">Armillaria solidipes</name>
    <dbReference type="NCBI Taxonomy" id="1076256"/>
    <lineage>
        <taxon>Eukaryota</taxon>
        <taxon>Fungi</taxon>
        <taxon>Dikarya</taxon>
        <taxon>Basidiomycota</taxon>
        <taxon>Agaricomycotina</taxon>
        <taxon>Agaricomycetes</taxon>
        <taxon>Agaricomycetidae</taxon>
        <taxon>Agaricales</taxon>
        <taxon>Marasmiineae</taxon>
        <taxon>Physalacriaceae</taxon>
        <taxon>Armillaria</taxon>
    </lineage>
</organism>
<name>A0A2H3BNL1_9AGAR</name>
<accession>A0A2H3BNL1</accession>
<evidence type="ECO:0000313" key="2">
    <source>
        <dbReference type="Proteomes" id="UP000218334"/>
    </source>
</evidence>
<gene>
    <name evidence="1" type="ORF">ARMSODRAFT_891860</name>
</gene>
<dbReference type="Proteomes" id="UP000218334">
    <property type="component" value="Unassembled WGS sequence"/>
</dbReference>
<protein>
    <recommendedName>
        <fullName evidence="3">hAT-like transposase RNase-H fold domain-containing protein</fullName>
    </recommendedName>
</protein>
<evidence type="ECO:0008006" key="3">
    <source>
        <dbReference type="Google" id="ProtNLM"/>
    </source>
</evidence>
<dbReference type="STRING" id="1076256.A0A2H3BNL1"/>
<dbReference type="SUPFAM" id="SSF53098">
    <property type="entry name" value="Ribonuclease H-like"/>
    <property type="match status" value="1"/>
</dbReference>
<keyword evidence="2" id="KW-1185">Reference proteome</keyword>